<dbReference type="InterPro" id="IPR015421">
    <property type="entry name" value="PyrdxlP-dep_Trfase_major"/>
</dbReference>
<dbReference type="InterPro" id="IPR020578">
    <property type="entry name" value="Aminotrans_V_PyrdxlP_BS"/>
</dbReference>
<dbReference type="InterPro" id="IPR000192">
    <property type="entry name" value="Aminotrans_V_dom"/>
</dbReference>
<evidence type="ECO:0000256" key="6">
    <source>
        <dbReference type="ARBA" id="ARBA00023014"/>
    </source>
</evidence>
<evidence type="ECO:0000259" key="8">
    <source>
        <dbReference type="Pfam" id="PF00266"/>
    </source>
</evidence>
<comment type="similarity">
    <text evidence="2">Belongs to the class-V pyridoxal-phosphate-dependent aminotransferase family. NifS/IscS subfamily.</text>
</comment>
<dbReference type="Gene3D" id="3.40.640.10">
    <property type="entry name" value="Type I PLP-dependent aspartate aminotransferase-like (Major domain)"/>
    <property type="match status" value="1"/>
</dbReference>
<dbReference type="Pfam" id="PF00266">
    <property type="entry name" value="Aminotran_5"/>
    <property type="match status" value="1"/>
</dbReference>
<reference evidence="9 10" key="1">
    <citation type="submission" date="2016-06" db="EMBL/GenBank/DDBJ databases">
        <authorList>
            <person name="Kjaerup R.B."/>
            <person name="Dalgaard T.S."/>
            <person name="Juul-Madsen H.R."/>
        </authorList>
    </citation>
    <scope>NUCLEOTIDE SEQUENCE [LARGE SCALE GENOMIC DNA]</scope>
    <source>
        <strain evidence="9 10">373-A1</strain>
    </source>
</reference>
<dbReference type="EMBL" id="MAPZ01000019">
    <property type="protein sequence ID" value="OBY10748.1"/>
    <property type="molecule type" value="Genomic_DNA"/>
</dbReference>
<dbReference type="GO" id="GO:0046872">
    <property type="term" value="F:metal ion binding"/>
    <property type="evidence" value="ECO:0007669"/>
    <property type="project" value="UniProtKB-KW"/>
</dbReference>
<dbReference type="PANTHER" id="PTHR11601">
    <property type="entry name" value="CYSTEINE DESULFURYLASE FAMILY MEMBER"/>
    <property type="match status" value="1"/>
</dbReference>
<comment type="cofactor">
    <cofactor evidence="1 7">
        <name>pyridoxal 5'-phosphate</name>
        <dbReference type="ChEBI" id="CHEBI:597326"/>
    </cofactor>
</comment>
<dbReference type="Proteomes" id="UP000092714">
    <property type="component" value="Unassembled WGS sequence"/>
</dbReference>
<dbReference type="GO" id="GO:0051536">
    <property type="term" value="F:iron-sulfur cluster binding"/>
    <property type="evidence" value="ECO:0007669"/>
    <property type="project" value="UniProtKB-KW"/>
</dbReference>
<proteinExistence type="inferred from homology"/>
<keyword evidence="10" id="KW-1185">Reference proteome</keyword>
<keyword evidence="3" id="KW-0479">Metal-binding</keyword>
<evidence type="ECO:0000256" key="5">
    <source>
        <dbReference type="ARBA" id="ARBA00023004"/>
    </source>
</evidence>
<feature type="domain" description="Aminotransferase class V" evidence="8">
    <location>
        <begin position="3"/>
        <end position="365"/>
    </location>
</feature>
<dbReference type="GO" id="GO:0003824">
    <property type="term" value="F:catalytic activity"/>
    <property type="evidence" value="ECO:0007669"/>
    <property type="project" value="UniProtKB-ARBA"/>
</dbReference>
<dbReference type="AlphaFoldDB" id="A0A174QKH8"/>
<dbReference type="InterPro" id="IPR016454">
    <property type="entry name" value="Cysteine_dSase"/>
</dbReference>
<keyword evidence="6" id="KW-0411">Iron-sulfur</keyword>
<dbReference type="PIRSF" id="PIRSF005572">
    <property type="entry name" value="NifS"/>
    <property type="match status" value="1"/>
</dbReference>
<keyword evidence="5" id="KW-0408">Iron</keyword>
<dbReference type="eggNOG" id="COG1104">
    <property type="taxonomic scope" value="Bacteria"/>
</dbReference>
<name>A0A174QKH8_9CLOT</name>
<evidence type="ECO:0000256" key="1">
    <source>
        <dbReference type="ARBA" id="ARBA00001933"/>
    </source>
</evidence>
<dbReference type="InterPro" id="IPR015424">
    <property type="entry name" value="PyrdxlP-dep_Trfase"/>
</dbReference>
<evidence type="ECO:0000256" key="3">
    <source>
        <dbReference type="ARBA" id="ARBA00022723"/>
    </source>
</evidence>
<evidence type="ECO:0000256" key="2">
    <source>
        <dbReference type="ARBA" id="ARBA00006490"/>
    </source>
</evidence>
<protein>
    <submittedName>
        <fullName evidence="9">Cysteine desulfurase</fullName>
    </submittedName>
</protein>
<dbReference type="PROSITE" id="PS00595">
    <property type="entry name" value="AA_TRANSFER_CLASS_5"/>
    <property type="match status" value="1"/>
</dbReference>
<evidence type="ECO:0000256" key="7">
    <source>
        <dbReference type="RuleBase" id="RU004504"/>
    </source>
</evidence>
<keyword evidence="4" id="KW-0663">Pyridoxal phosphate</keyword>
<dbReference type="NCBIfam" id="NF002806">
    <property type="entry name" value="PRK02948.1"/>
    <property type="match status" value="1"/>
</dbReference>
<evidence type="ECO:0000313" key="9">
    <source>
        <dbReference type="EMBL" id="OBY10748.1"/>
    </source>
</evidence>
<gene>
    <name evidence="9" type="ORF">CP373A1_09585</name>
</gene>
<dbReference type="SUPFAM" id="SSF53383">
    <property type="entry name" value="PLP-dependent transferases"/>
    <property type="match status" value="1"/>
</dbReference>
<dbReference type="InterPro" id="IPR015422">
    <property type="entry name" value="PyrdxlP-dep_Trfase_small"/>
</dbReference>
<organism evidence="9 10">
    <name type="scientific">Clostridium paraputrificum</name>
    <dbReference type="NCBI Taxonomy" id="29363"/>
    <lineage>
        <taxon>Bacteria</taxon>
        <taxon>Bacillati</taxon>
        <taxon>Bacillota</taxon>
        <taxon>Clostridia</taxon>
        <taxon>Eubacteriales</taxon>
        <taxon>Clostridiaceae</taxon>
        <taxon>Clostridium</taxon>
    </lineage>
</organism>
<dbReference type="OrthoDB" id="9808002at2"/>
<dbReference type="PANTHER" id="PTHR11601:SF50">
    <property type="entry name" value="CYSTEINE DESULFURASE ISCS 2-RELATED"/>
    <property type="match status" value="1"/>
</dbReference>
<evidence type="ECO:0000256" key="4">
    <source>
        <dbReference type="ARBA" id="ARBA00022898"/>
    </source>
</evidence>
<dbReference type="RefSeq" id="WP_055183464.1">
    <property type="nucleotide sequence ID" value="NZ_CABHIH010000002.1"/>
</dbReference>
<comment type="caution">
    <text evidence="9">The sequence shown here is derived from an EMBL/GenBank/DDBJ whole genome shotgun (WGS) entry which is preliminary data.</text>
</comment>
<sequence length="382" mass="42375">MEIYLDNAATTKPKEEVIEAICDGMKKYYANPSSSHKLGMESEKKLDECREVIAKTINCSNDEIYFTSGGSEGNNFIIKGLVKTGTHLITTPFEHSSIKNTVEALEKSGVRVTYLSVNEFGEIDIEELREAITKDTVLVSVMFVNNEVGSIQNLKEIGETIKSISNRAKFHVDGVQGYGKFTIDVKKMKIDALTASAHKIHGPKGVGFCYLAKGMSIVPHIHGGTQERGLRAGTENIHGIMGLTVAAKDIIKNMDLNYEKVSELKEYMIKRFSEIDDIRINSPMNDKFSPYILNVSFRGIRGEVLLHLLEDANIFVSTGSACTSKSKGGVIGSHVLEAMKLTKKEVEGAIRFSFSPENTKEEIDKTIDALKKGLVFLRRIRR</sequence>
<evidence type="ECO:0000313" key="10">
    <source>
        <dbReference type="Proteomes" id="UP000092714"/>
    </source>
</evidence>
<accession>A0A174QKH8</accession>
<dbReference type="Gene3D" id="3.90.1150.10">
    <property type="entry name" value="Aspartate Aminotransferase, domain 1"/>
    <property type="match status" value="1"/>
</dbReference>